<dbReference type="RefSeq" id="WP_002491941.1">
    <property type="nucleotide sequence ID" value="NZ_AP021848.1"/>
</dbReference>
<dbReference type="AlphaFoldDB" id="A0A4Q9WCU1"/>
<evidence type="ECO:0000256" key="2">
    <source>
        <dbReference type="ARBA" id="ARBA00005417"/>
    </source>
</evidence>
<dbReference type="GO" id="GO:0005524">
    <property type="term" value="F:ATP binding"/>
    <property type="evidence" value="ECO:0007669"/>
    <property type="project" value="UniProtKB-KW"/>
</dbReference>
<protein>
    <submittedName>
        <fullName evidence="12">ABC transporter ATP-binding protein</fullName>
    </submittedName>
</protein>
<keyword evidence="5" id="KW-0677">Repeat</keyword>
<proteinExistence type="inferred from homology"/>
<dbReference type="CDD" id="cd03225">
    <property type="entry name" value="ABC_cobalt_CbiO_domain1"/>
    <property type="match status" value="1"/>
</dbReference>
<keyword evidence="4" id="KW-1003">Cell membrane</keyword>
<dbReference type="GO" id="GO:0016887">
    <property type="term" value="F:ATP hydrolysis activity"/>
    <property type="evidence" value="ECO:0007669"/>
    <property type="project" value="InterPro"/>
</dbReference>
<organism evidence="12 13">
    <name type="scientific">Staphylococcus lugdunensis</name>
    <dbReference type="NCBI Taxonomy" id="28035"/>
    <lineage>
        <taxon>Bacteria</taxon>
        <taxon>Bacillati</taxon>
        <taxon>Bacillota</taxon>
        <taxon>Bacilli</taxon>
        <taxon>Bacillales</taxon>
        <taxon>Staphylococcaceae</taxon>
        <taxon>Staphylococcus</taxon>
    </lineage>
</organism>
<dbReference type="Pfam" id="PF00005">
    <property type="entry name" value="ABC_tran"/>
    <property type="match status" value="2"/>
</dbReference>
<evidence type="ECO:0000313" key="13">
    <source>
        <dbReference type="Proteomes" id="UP000293637"/>
    </source>
</evidence>
<name>A0A4Q9WCU1_STALU</name>
<sequence length="486" mass="54487">MIELKHVSFSYENGTPSLRDIDLLISSGEVICFTGASGCGKTTLLRLFNGLIPYFFNGKLTGEIIINGMSTQTQSIYDLSQQTGSVFQNPRAQFFCLNSTSEMAFEAENYGYHPQYITEQIRKGTTDLNLSHLLDRDIFKLSGGEKQLLACATIEVCQHDIIILDEPSSNLDHETIKKLKQLILRWKQAGKTVIIAEHRLYYLYDIVNRLVVMEQGAVAHSYTSAELKQLTQTQLAGLGLRATRLDLLPGKSHQRHIDSENRLQLNEFNFKYKKQDKTTLQLGDLSLARGAVTAIVGHNGAGKSTFARCLCGLERHFKGTVVEAQLTLKRKARLKNVFMVFQDVHRQLFAEDLEEELRLSDETLTAEEIQHNLETFNIAHQSDTHPLALSGGQQQRLAVASAVVSNRKILIFDEPSSGLDGANMRQMAALLNRLADKGYTIVLITHDYELLMACTDEVIEIAHGQLVAQFVLNSENEMRLAPLFIN</sequence>
<gene>
    <name evidence="12" type="ORF">EQ812_05890</name>
</gene>
<dbReference type="InterPro" id="IPR017871">
    <property type="entry name" value="ABC_transporter-like_CS"/>
</dbReference>
<dbReference type="Proteomes" id="UP000293637">
    <property type="component" value="Unassembled WGS sequence"/>
</dbReference>
<dbReference type="InterPro" id="IPR050095">
    <property type="entry name" value="ECF_ABC_transporter_ATP-bd"/>
</dbReference>
<evidence type="ECO:0000256" key="4">
    <source>
        <dbReference type="ARBA" id="ARBA00022475"/>
    </source>
</evidence>
<evidence type="ECO:0000256" key="3">
    <source>
        <dbReference type="ARBA" id="ARBA00022448"/>
    </source>
</evidence>
<dbReference type="GO" id="GO:0043190">
    <property type="term" value="C:ATP-binding cassette (ABC) transporter complex"/>
    <property type="evidence" value="ECO:0007669"/>
    <property type="project" value="TreeGrafter"/>
</dbReference>
<dbReference type="PROSITE" id="PS00211">
    <property type="entry name" value="ABC_TRANSPORTER_1"/>
    <property type="match status" value="1"/>
</dbReference>
<evidence type="ECO:0000256" key="7">
    <source>
        <dbReference type="ARBA" id="ARBA00022840"/>
    </source>
</evidence>
<dbReference type="InterPro" id="IPR003439">
    <property type="entry name" value="ABC_transporter-like_ATP-bd"/>
</dbReference>
<dbReference type="SUPFAM" id="SSF52540">
    <property type="entry name" value="P-loop containing nucleoside triphosphate hydrolases"/>
    <property type="match status" value="2"/>
</dbReference>
<comment type="caution">
    <text evidence="12">The sequence shown here is derived from an EMBL/GenBank/DDBJ whole genome shotgun (WGS) entry which is preliminary data.</text>
</comment>
<dbReference type="InterPro" id="IPR027417">
    <property type="entry name" value="P-loop_NTPase"/>
</dbReference>
<keyword evidence="9" id="KW-0472">Membrane</keyword>
<keyword evidence="3" id="KW-0813">Transport</keyword>
<evidence type="ECO:0000256" key="10">
    <source>
        <dbReference type="ARBA" id="ARBA00025157"/>
    </source>
</evidence>
<evidence type="ECO:0000256" key="5">
    <source>
        <dbReference type="ARBA" id="ARBA00022737"/>
    </source>
</evidence>
<comment type="subcellular location">
    <subcellularLocation>
        <location evidence="1">Cell membrane</location>
        <topology evidence="1">Peripheral membrane protein</topology>
    </subcellularLocation>
</comment>
<accession>A0A4Q9WCU1</accession>
<evidence type="ECO:0000256" key="1">
    <source>
        <dbReference type="ARBA" id="ARBA00004202"/>
    </source>
</evidence>
<evidence type="ECO:0000256" key="6">
    <source>
        <dbReference type="ARBA" id="ARBA00022741"/>
    </source>
</evidence>
<comment type="similarity">
    <text evidence="2">Belongs to the ABC transporter superfamily.</text>
</comment>
<evidence type="ECO:0000313" key="12">
    <source>
        <dbReference type="EMBL" id="TBW72502.1"/>
    </source>
</evidence>
<dbReference type="SMART" id="SM00382">
    <property type="entry name" value="AAA"/>
    <property type="match status" value="2"/>
</dbReference>
<dbReference type="PANTHER" id="PTHR43553:SF23">
    <property type="entry name" value="ABC TRANSPORTER ATP-BINDING COMPONENT"/>
    <property type="match status" value="1"/>
</dbReference>
<feature type="domain" description="ABC transporter" evidence="11">
    <location>
        <begin position="2"/>
        <end position="240"/>
    </location>
</feature>
<feature type="domain" description="ABC transporter" evidence="11">
    <location>
        <begin position="263"/>
        <end position="483"/>
    </location>
</feature>
<keyword evidence="8" id="KW-1278">Translocase</keyword>
<dbReference type="InterPro" id="IPR003593">
    <property type="entry name" value="AAA+_ATPase"/>
</dbReference>
<dbReference type="PANTHER" id="PTHR43553">
    <property type="entry name" value="HEAVY METAL TRANSPORTER"/>
    <property type="match status" value="1"/>
</dbReference>
<dbReference type="Gene3D" id="3.40.50.300">
    <property type="entry name" value="P-loop containing nucleotide triphosphate hydrolases"/>
    <property type="match status" value="2"/>
</dbReference>
<keyword evidence="6" id="KW-0547">Nucleotide-binding</keyword>
<reference evidence="12 13" key="1">
    <citation type="journal article" date="2019" name="Sci. Transl. Med.">
        <title>Quorum sensing between bacterial species on the skin protects against epidermal injury in atopic dermatitis.</title>
        <authorList>
            <person name="Williams M.R."/>
        </authorList>
    </citation>
    <scope>NUCLEOTIDE SEQUENCE [LARGE SCALE GENOMIC DNA]</scope>
    <source>
        <strain evidence="12 13">E7</strain>
    </source>
</reference>
<dbReference type="GO" id="GO:0042626">
    <property type="term" value="F:ATPase-coupled transmembrane transporter activity"/>
    <property type="evidence" value="ECO:0007669"/>
    <property type="project" value="TreeGrafter"/>
</dbReference>
<dbReference type="InterPro" id="IPR015856">
    <property type="entry name" value="ABC_transpr_CbiO/EcfA_su"/>
</dbReference>
<dbReference type="PROSITE" id="PS50893">
    <property type="entry name" value="ABC_TRANSPORTER_2"/>
    <property type="match status" value="2"/>
</dbReference>
<evidence type="ECO:0000259" key="11">
    <source>
        <dbReference type="PROSITE" id="PS50893"/>
    </source>
</evidence>
<evidence type="ECO:0000256" key="8">
    <source>
        <dbReference type="ARBA" id="ARBA00022967"/>
    </source>
</evidence>
<evidence type="ECO:0000256" key="9">
    <source>
        <dbReference type="ARBA" id="ARBA00023136"/>
    </source>
</evidence>
<keyword evidence="7 12" id="KW-0067">ATP-binding</keyword>
<comment type="function">
    <text evidence="10">Probably part of an ABC transporter complex. Responsible for energy coupling to the transport system.</text>
</comment>
<dbReference type="EMBL" id="SCHB01000003">
    <property type="protein sequence ID" value="TBW72502.1"/>
    <property type="molecule type" value="Genomic_DNA"/>
</dbReference>